<feature type="binding site" evidence="1">
    <location>
        <position position="213"/>
    </location>
    <ligand>
        <name>a divalent metal cation</name>
        <dbReference type="ChEBI" id="CHEBI:60240"/>
        <label>1</label>
    </ligand>
</feature>
<sequence>MVGFGYWIDAHGHLADLRWQGQVDTIIDEARSKGIAFFMQGGVDPEDWQRQREIKARYPSHIGLCFGLHPYWVAAHDDDECEQALDLLAQALPEADGLGELGLDFRPHIMKDSMERQIGVFEQQLELGHITGKPLVLHLVQAHEESLKIMDVWGLPKQKGMVHSFNGSAYKAQDFLQRGLMLSIGGPVCRPDNQKLHQAVREIPLEQLLIESDSPDQGPPAYKGRLNPPESIWEVARTIGELKSLDPLEILDITTANFRRLGIGPQSAGPAARS</sequence>
<feature type="binding site" evidence="1">
    <location>
        <position position="163"/>
    </location>
    <ligand>
        <name>a divalent metal cation</name>
        <dbReference type="ChEBI" id="CHEBI:60240"/>
        <label>2</label>
    </ligand>
</feature>
<protein>
    <submittedName>
        <fullName evidence="2">Hydrolase TatD</fullName>
    </submittedName>
</protein>
<keyword evidence="2" id="KW-0378">Hydrolase</keyword>
<proteinExistence type="predicted"/>
<feature type="binding site" evidence="1">
    <location>
        <position position="11"/>
    </location>
    <ligand>
        <name>a divalent metal cation</name>
        <dbReference type="ChEBI" id="CHEBI:60240"/>
        <label>1</label>
    </ligand>
</feature>
<dbReference type="InterPro" id="IPR032466">
    <property type="entry name" value="Metal_Hydrolase"/>
</dbReference>
<dbReference type="GO" id="GO:0016788">
    <property type="term" value="F:hydrolase activity, acting on ester bonds"/>
    <property type="evidence" value="ECO:0007669"/>
    <property type="project" value="InterPro"/>
</dbReference>
<dbReference type="InterPro" id="IPR001130">
    <property type="entry name" value="TatD-like"/>
</dbReference>
<dbReference type="Pfam" id="PF01026">
    <property type="entry name" value="TatD_DNase"/>
    <property type="match status" value="1"/>
</dbReference>
<dbReference type="PANTHER" id="PTHR46124">
    <property type="entry name" value="D-AMINOACYL-TRNA DEACYLASE"/>
    <property type="match status" value="1"/>
</dbReference>
<evidence type="ECO:0000256" key="1">
    <source>
        <dbReference type="PIRSR" id="PIRSR005902-1"/>
    </source>
</evidence>
<dbReference type="PIRSF" id="PIRSF005902">
    <property type="entry name" value="DNase_TatD"/>
    <property type="match status" value="1"/>
</dbReference>
<gene>
    <name evidence="2" type="ORF">B9G79_07450</name>
</gene>
<name>A0A1Z3N7G9_BDEBC</name>
<dbReference type="OrthoDB" id="9810005at2"/>
<feature type="binding site" evidence="1">
    <location>
        <position position="13"/>
    </location>
    <ligand>
        <name>a divalent metal cation</name>
        <dbReference type="ChEBI" id="CHEBI:60240"/>
        <label>1</label>
    </ligand>
</feature>
<dbReference type="GO" id="GO:0046872">
    <property type="term" value="F:metal ion binding"/>
    <property type="evidence" value="ECO:0007669"/>
    <property type="project" value="UniProtKB-KW"/>
</dbReference>
<reference evidence="2 3" key="1">
    <citation type="submission" date="2017-04" db="EMBL/GenBank/DDBJ databases">
        <title>Whole genome sequence of Bdellovibrio bacteriovorus strain SSB218315.</title>
        <authorList>
            <person name="Oyedara O."/>
            <person name="Rodriguez-Perez M.A."/>
        </authorList>
    </citation>
    <scope>NUCLEOTIDE SEQUENCE [LARGE SCALE GENOMIC DNA]</scope>
    <source>
        <strain evidence="2 3">SSB218315</strain>
    </source>
</reference>
<feature type="binding site" evidence="1">
    <location>
        <position position="138"/>
    </location>
    <ligand>
        <name>a divalent metal cation</name>
        <dbReference type="ChEBI" id="CHEBI:60240"/>
        <label>2</label>
    </ligand>
</feature>
<organism evidence="2 3">
    <name type="scientific">Bdellovibrio bacteriovorus</name>
    <dbReference type="NCBI Taxonomy" id="959"/>
    <lineage>
        <taxon>Bacteria</taxon>
        <taxon>Pseudomonadati</taxon>
        <taxon>Bdellovibrionota</taxon>
        <taxon>Bdellovibrionia</taxon>
        <taxon>Bdellovibrionales</taxon>
        <taxon>Pseudobdellovibrionaceae</taxon>
        <taxon>Bdellovibrio</taxon>
    </lineage>
</organism>
<dbReference type="AlphaFoldDB" id="A0A1Z3N7G9"/>
<dbReference type="RefSeq" id="WP_088564959.1">
    <property type="nucleotide sequence ID" value="NZ_CP020946.1"/>
</dbReference>
<dbReference type="SUPFAM" id="SSF51556">
    <property type="entry name" value="Metallo-dependent hydrolases"/>
    <property type="match status" value="1"/>
</dbReference>
<keyword evidence="1" id="KW-0479">Metal-binding</keyword>
<dbReference type="Gene3D" id="3.20.20.140">
    <property type="entry name" value="Metal-dependent hydrolases"/>
    <property type="match status" value="1"/>
</dbReference>
<dbReference type="GO" id="GO:0005829">
    <property type="term" value="C:cytosol"/>
    <property type="evidence" value="ECO:0007669"/>
    <property type="project" value="TreeGrafter"/>
</dbReference>
<feature type="binding site" evidence="1">
    <location>
        <position position="100"/>
    </location>
    <ligand>
        <name>a divalent metal cation</name>
        <dbReference type="ChEBI" id="CHEBI:60240"/>
        <label>1</label>
    </ligand>
</feature>
<accession>A0A1Z3N7G9</accession>
<dbReference type="Proteomes" id="UP000197003">
    <property type="component" value="Chromosome"/>
</dbReference>
<dbReference type="EMBL" id="CP020946">
    <property type="protein sequence ID" value="ASD63420.1"/>
    <property type="molecule type" value="Genomic_DNA"/>
</dbReference>
<evidence type="ECO:0000313" key="3">
    <source>
        <dbReference type="Proteomes" id="UP000197003"/>
    </source>
</evidence>
<evidence type="ECO:0000313" key="2">
    <source>
        <dbReference type="EMBL" id="ASD63420.1"/>
    </source>
</evidence>
<dbReference type="PANTHER" id="PTHR46124:SF3">
    <property type="entry name" value="HYDROLASE"/>
    <property type="match status" value="1"/>
</dbReference>